<proteinExistence type="predicted"/>
<name>A0A9D4CI39_DREPO</name>
<dbReference type="Proteomes" id="UP000828390">
    <property type="component" value="Unassembled WGS sequence"/>
</dbReference>
<reference evidence="1" key="2">
    <citation type="submission" date="2020-11" db="EMBL/GenBank/DDBJ databases">
        <authorList>
            <person name="McCartney M.A."/>
            <person name="Auch B."/>
            <person name="Kono T."/>
            <person name="Mallez S."/>
            <person name="Becker A."/>
            <person name="Gohl D.M."/>
            <person name="Silverstein K.A.T."/>
            <person name="Koren S."/>
            <person name="Bechman K.B."/>
            <person name="Herman A."/>
            <person name="Abrahante J.E."/>
            <person name="Garbe J."/>
        </authorList>
    </citation>
    <scope>NUCLEOTIDE SEQUENCE</scope>
    <source>
        <strain evidence="1">Duluth1</strain>
        <tissue evidence="1">Whole animal</tissue>
    </source>
</reference>
<organism evidence="1 2">
    <name type="scientific">Dreissena polymorpha</name>
    <name type="common">Zebra mussel</name>
    <name type="synonym">Mytilus polymorpha</name>
    <dbReference type="NCBI Taxonomy" id="45954"/>
    <lineage>
        <taxon>Eukaryota</taxon>
        <taxon>Metazoa</taxon>
        <taxon>Spiralia</taxon>
        <taxon>Lophotrochozoa</taxon>
        <taxon>Mollusca</taxon>
        <taxon>Bivalvia</taxon>
        <taxon>Autobranchia</taxon>
        <taxon>Heteroconchia</taxon>
        <taxon>Euheterodonta</taxon>
        <taxon>Imparidentia</taxon>
        <taxon>Neoheterodontei</taxon>
        <taxon>Myida</taxon>
        <taxon>Dreissenoidea</taxon>
        <taxon>Dreissenidae</taxon>
        <taxon>Dreissena</taxon>
    </lineage>
</organism>
<protein>
    <submittedName>
        <fullName evidence="1">Uncharacterized protein</fullName>
    </submittedName>
</protein>
<dbReference type="EMBL" id="JAIWYP010000012">
    <property type="protein sequence ID" value="KAH3724656.1"/>
    <property type="molecule type" value="Genomic_DNA"/>
</dbReference>
<sequence length="122" mass="13814">MQISTNGLVAFTNDTSKAEVNNVDWSKDDISPFLDVPVIAPYYHDGERIGVHRDYNGSVEYEQLGPTNPDNRTLRGFRKYCSSQVVGASYFTQTLGLVIAWKCHIHKRTHLYSKFLSGKCLL</sequence>
<dbReference type="AlphaFoldDB" id="A0A9D4CI39"/>
<reference evidence="1" key="1">
    <citation type="journal article" date="2019" name="bioRxiv">
        <title>The Genome of the Zebra Mussel, Dreissena polymorpha: A Resource for Invasive Species Research.</title>
        <authorList>
            <person name="McCartney M.A."/>
            <person name="Auch B."/>
            <person name="Kono T."/>
            <person name="Mallez S."/>
            <person name="Zhang Y."/>
            <person name="Obille A."/>
            <person name="Becker A."/>
            <person name="Abrahante J.E."/>
            <person name="Garbe J."/>
            <person name="Badalamenti J.P."/>
            <person name="Herman A."/>
            <person name="Mangelson H."/>
            <person name="Liachko I."/>
            <person name="Sullivan S."/>
            <person name="Sone E.D."/>
            <person name="Koren S."/>
            <person name="Silverstein K.A.T."/>
            <person name="Beckman K.B."/>
            <person name="Gohl D.M."/>
        </authorList>
    </citation>
    <scope>NUCLEOTIDE SEQUENCE</scope>
    <source>
        <strain evidence="1">Duluth1</strain>
        <tissue evidence="1">Whole animal</tissue>
    </source>
</reference>
<keyword evidence="2" id="KW-1185">Reference proteome</keyword>
<evidence type="ECO:0000313" key="2">
    <source>
        <dbReference type="Proteomes" id="UP000828390"/>
    </source>
</evidence>
<evidence type="ECO:0000313" key="1">
    <source>
        <dbReference type="EMBL" id="KAH3724656.1"/>
    </source>
</evidence>
<comment type="caution">
    <text evidence="1">The sequence shown here is derived from an EMBL/GenBank/DDBJ whole genome shotgun (WGS) entry which is preliminary data.</text>
</comment>
<gene>
    <name evidence="1" type="ORF">DPMN_050479</name>
</gene>
<accession>A0A9D4CI39</accession>